<dbReference type="Proteomes" id="UP000827092">
    <property type="component" value="Unassembled WGS sequence"/>
</dbReference>
<dbReference type="AlphaFoldDB" id="A0AAV6VHF4"/>
<keyword evidence="2" id="KW-1185">Reference proteome</keyword>
<sequence>MVCAGNCPVSTVRMYEIRKDLAILRSGTKSLKFIDRVKTCASCPCSCPAFPAHIIDCIATSVKLLLCDGGNGLLALLERHGNMDLL</sequence>
<evidence type="ECO:0000313" key="2">
    <source>
        <dbReference type="Proteomes" id="UP000827092"/>
    </source>
</evidence>
<gene>
    <name evidence="1" type="ORF">JTE90_001359</name>
</gene>
<organism evidence="1 2">
    <name type="scientific">Oedothorax gibbosus</name>
    <dbReference type="NCBI Taxonomy" id="931172"/>
    <lineage>
        <taxon>Eukaryota</taxon>
        <taxon>Metazoa</taxon>
        <taxon>Ecdysozoa</taxon>
        <taxon>Arthropoda</taxon>
        <taxon>Chelicerata</taxon>
        <taxon>Arachnida</taxon>
        <taxon>Araneae</taxon>
        <taxon>Araneomorphae</taxon>
        <taxon>Entelegynae</taxon>
        <taxon>Araneoidea</taxon>
        <taxon>Linyphiidae</taxon>
        <taxon>Erigoninae</taxon>
        <taxon>Oedothorax</taxon>
    </lineage>
</organism>
<evidence type="ECO:0000313" key="1">
    <source>
        <dbReference type="EMBL" id="KAG8195339.1"/>
    </source>
</evidence>
<protein>
    <submittedName>
        <fullName evidence="1">Uncharacterized protein</fullName>
    </submittedName>
</protein>
<comment type="caution">
    <text evidence="1">The sequence shown here is derived from an EMBL/GenBank/DDBJ whole genome shotgun (WGS) entry which is preliminary data.</text>
</comment>
<accession>A0AAV6VHF4</accession>
<dbReference type="EMBL" id="JAFNEN010000089">
    <property type="protein sequence ID" value="KAG8195339.1"/>
    <property type="molecule type" value="Genomic_DNA"/>
</dbReference>
<reference evidence="1 2" key="1">
    <citation type="journal article" date="2022" name="Nat. Ecol. Evol.">
        <title>A masculinizing supergene underlies an exaggerated male reproductive morph in a spider.</title>
        <authorList>
            <person name="Hendrickx F."/>
            <person name="De Corte Z."/>
            <person name="Sonet G."/>
            <person name="Van Belleghem S.M."/>
            <person name="Kostlbacher S."/>
            <person name="Vangestel C."/>
        </authorList>
    </citation>
    <scope>NUCLEOTIDE SEQUENCE [LARGE SCALE GENOMIC DNA]</scope>
    <source>
        <strain evidence="1">W744_W776</strain>
    </source>
</reference>
<proteinExistence type="predicted"/>
<name>A0AAV6VHF4_9ARAC</name>